<comment type="subunit">
    <text evidence="3 7">Homodimer.</text>
</comment>
<evidence type="ECO:0000256" key="4">
    <source>
        <dbReference type="ARBA" id="ARBA00022448"/>
    </source>
</evidence>
<dbReference type="Proteomes" id="UP000466388">
    <property type="component" value="Unassembled WGS sequence"/>
</dbReference>
<evidence type="ECO:0000313" key="10">
    <source>
        <dbReference type="Proteomes" id="UP000466388"/>
    </source>
</evidence>
<dbReference type="InterPro" id="IPR026022">
    <property type="entry name" value="PhoU_dom"/>
</dbReference>
<sequence>MKNIFTAELKKLYETFTQMGTEVSEQIERATQSYIDHDKAAAQSLIDRDNTINSNEVNLEKQALTLMTLQQPVADEFRNVITILKASSDLERIADHATGIALETIRVKGSHRNQDVEAKIADLTVVIRQMLAEALKAFHNIDMSKAQSVSEQDQQVDAKFDEIRQTITATIQEDPNVAEAGTSYLMVTKLLERIGDRIVNLVEEMVYNQTGEIVELNQGRLHPGES</sequence>
<dbReference type="InterPro" id="IPR028366">
    <property type="entry name" value="PhoU"/>
</dbReference>
<feature type="domain" description="PhoU" evidence="8">
    <location>
        <begin position="17"/>
        <end position="101"/>
    </location>
</feature>
<proteinExistence type="inferred from homology"/>
<gene>
    <name evidence="9" type="primary">phoU</name>
    <name evidence="9" type="ORF">GM612_03430</name>
</gene>
<dbReference type="PANTHER" id="PTHR42930:SF3">
    <property type="entry name" value="PHOSPHATE-SPECIFIC TRANSPORT SYSTEM ACCESSORY PROTEIN PHOU"/>
    <property type="match status" value="1"/>
</dbReference>
<feature type="domain" description="PhoU" evidence="8">
    <location>
        <begin position="125"/>
        <end position="204"/>
    </location>
</feature>
<evidence type="ECO:0000256" key="7">
    <source>
        <dbReference type="PIRNR" id="PIRNR003107"/>
    </source>
</evidence>
<organism evidence="9 10">
    <name type="scientific">Secundilactobacillus folii</name>
    <dbReference type="NCBI Taxonomy" id="2678357"/>
    <lineage>
        <taxon>Bacteria</taxon>
        <taxon>Bacillati</taxon>
        <taxon>Bacillota</taxon>
        <taxon>Bacilli</taxon>
        <taxon>Lactobacillales</taxon>
        <taxon>Lactobacillaceae</taxon>
        <taxon>Secundilactobacillus</taxon>
    </lineage>
</organism>
<dbReference type="PANTHER" id="PTHR42930">
    <property type="entry name" value="PHOSPHATE-SPECIFIC TRANSPORT SYSTEM ACCESSORY PROTEIN PHOU"/>
    <property type="match status" value="1"/>
</dbReference>
<dbReference type="PIRSF" id="PIRSF003107">
    <property type="entry name" value="PhoU"/>
    <property type="match status" value="1"/>
</dbReference>
<comment type="caution">
    <text evidence="9">The sequence shown here is derived from an EMBL/GenBank/DDBJ whole genome shotgun (WGS) entry which is preliminary data.</text>
</comment>
<dbReference type="EMBL" id="WNJO01000003">
    <property type="protein sequence ID" value="MTV81705.1"/>
    <property type="molecule type" value="Genomic_DNA"/>
</dbReference>
<dbReference type="Gene3D" id="1.20.58.220">
    <property type="entry name" value="Phosphate transport system protein phou homolog 2, domain 2"/>
    <property type="match status" value="1"/>
</dbReference>
<evidence type="ECO:0000313" key="9">
    <source>
        <dbReference type="EMBL" id="MTV81705.1"/>
    </source>
</evidence>
<keyword evidence="4 7" id="KW-0813">Transport</keyword>
<evidence type="ECO:0000256" key="1">
    <source>
        <dbReference type="ARBA" id="ARBA00004496"/>
    </source>
</evidence>
<dbReference type="FunFam" id="1.20.58.220:FF:000004">
    <property type="entry name" value="Phosphate-specific transport system accessory protein PhoU"/>
    <property type="match status" value="1"/>
</dbReference>
<dbReference type="GO" id="GO:0005737">
    <property type="term" value="C:cytoplasm"/>
    <property type="evidence" value="ECO:0007669"/>
    <property type="project" value="UniProtKB-SubCell"/>
</dbReference>
<evidence type="ECO:0000256" key="5">
    <source>
        <dbReference type="ARBA" id="ARBA00022490"/>
    </source>
</evidence>
<accession>A0A7X3C1G7</accession>
<dbReference type="InterPro" id="IPR038078">
    <property type="entry name" value="PhoU-like_sf"/>
</dbReference>
<dbReference type="AlphaFoldDB" id="A0A7X3C1G7"/>
<evidence type="ECO:0000256" key="6">
    <source>
        <dbReference type="ARBA" id="ARBA00022592"/>
    </source>
</evidence>
<keyword evidence="10" id="KW-1185">Reference proteome</keyword>
<evidence type="ECO:0000259" key="8">
    <source>
        <dbReference type="Pfam" id="PF01895"/>
    </source>
</evidence>
<protein>
    <recommendedName>
        <fullName evidence="7">Phosphate-specific transport system accessory protein PhoU</fullName>
    </recommendedName>
</protein>
<reference evidence="9 10" key="1">
    <citation type="submission" date="2019-11" db="EMBL/GenBank/DDBJ databases">
        <title>Lactobacillus sp. nov. CRM56-3, isolated from fermented tea leaves.</title>
        <authorList>
            <person name="Phuengjayaem S."/>
            <person name="Tanasupawat S."/>
        </authorList>
    </citation>
    <scope>NUCLEOTIDE SEQUENCE [LARGE SCALE GENOMIC DNA]</scope>
    <source>
        <strain evidence="9 10">CRM56-3</strain>
    </source>
</reference>
<comment type="function">
    <text evidence="7">Plays a role in the regulation of phosphate uptake.</text>
</comment>
<dbReference type="Pfam" id="PF01895">
    <property type="entry name" value="PhoU"/>
    <property type="match status" value="2"/>
</dbReference>
<keyword evidence="6 7" id="KW-0592">Phosphate transport</keyword>
<keyword evidence="5 7" id="KW-0963">Cytoplasm</keyword>
<name>A0A7X3C1G7_9LACO</name>
<dbReference type="GO" id="GO:0006817">
    <property type="term" value="P:phosphate ion transport"/>
    <property type="evidence" value="ECO:0007669"/>
    <property type="project" value="UniProtKB-KW"/>
</dbReference>
<dbReference type="RefSeq" id="WP_155430994.1">
    <property type="nucleotide sequence ID" value="NZ_WNJO01000003.1"/>
</dbReference>
<comment type="subcellular location">
    <subcellularLocation>
        <location evidence="1 7">Cytoplasm</location>
    </subcellularLocation>
</comment>
<evidence type="ECO:0000256" key="3">
    <source>
        <dbReference type="ARBA" id="ARBA00011738"/>
    </source>
</evidence>
<dbReference type="SUPFAM" id="SSF109755">
    <property type="entry name" value="PhoU-like"/>
    <property type="match status" value="1"/>
</dbReference>
<dbReference type="GO" id="GO:0045936">
    <property type="term" value="P:negative regulation of phosphate metabolic process"/>
    <property type="evidence" value="ECO:0007669"/>
    <property type="project" value="InterPro"/>
</dbReference>
<dbReference type="NCBIfam" id="TIGR02135">
    <property type="entry name" value="phoU_full"/>
    <property type="match status" value="1"/>
</dbReference>
<dbReference type="GO" id="GO:0030643">
    <property type="term" value="P:intracellular phosphate ion homeostasis"/>
    <property type="evidence" value="ECO:0007669"/>
    <property type="project" value="InterPro"/>
</dbReference>
<comment type="similarity">
    <text evidence="2 7">Belongs to the PhoU family.</text>
</comment>
<evidence type="ECO:0000256" key="2">
    <source>
        <dbReference type="ARBA" id="ARBA00008107"/>
    </source>
</evidence>